<evidence type="ECO:0000256" key="1">
    <source>
        <dbReference type="ARBA" id="ARBA00022801"/>
    </source>
</evidence>
<reference evidence="5 6" key="1">
    <citation type="submission" date="2016-07" db="EMBL/GenBank/DDBJ databases">
        <title>Pervasive Adenine N6-methylation of Active Genes in Fungi.</title>
        <authorList>
            <consortium name="DOE Joint Genome Institute"/>
            <person name="Mondo S.J."/>
            <person name="Dannebaum R.O."/>
            <person name="Kuo R.C."/>
            <person name="Labutti K."/>
            <person name="Haridas S."/>
            <person name="Kuo A."/>
            <person name="Salamov A."/>
            <person name="Ahrendt S.R."/>
            <person name="Lipzen A."/>
            <person name="Sullivan W."/>
            <person name="Andreopoulos W.B."/>
            <person name="Clum A."/>
            <person name="Lindquist E."/>
            <person name="Daum C."/>
            <person name="Ramamoorthy G.K."/>
            <person name="Gryganskyi A."/>
            <person name="Culley D."/>
            <person name="Magnuson J.K."/>
            <person name="James T.Y."/>
            <person name="O'Malley M.A."/>
            <person name="Stajich J.E."/>
            <person name="Spatafora J.W."/>
            <person name="Visel A."/>
            <person name="Grigoriev I.V."/>
        </authorList>
    </citation>
    <scope>NUCLEOTIDE SEQUENCE [LARGE SCALE GENOMIC DNA]</scope>
    <source>
        <strain evidence="5 6">PL171</strain>
    </source>
</reference>
<accession>A0A1Y2HWN2</accession>
<protein>
    <submittedName>
        <fullName evidence="5">Glycoside hydrolase superfamily</fullName>
    </submittedName>
</protein>
<keyword evidence="2" id="KW-0326">Glycosidase</keyword>
<evidence type="ECO:0000313" key="6">
    <source>
        <dbReference type="Proteomes" id="UP000193411"/>
    </source>
</evidence>
<organism evidence="5 6">
    <name type="scientific">Catenaria anguillulae PL171</name>
    <dbReference type="NCBI Taxonomy" id="765915"/>
    <lineage>
        <taxon>Eukaryota</taxon>
        <taxon>Fungi</taxon>
        <taxon>Fungi incertae sedis</taxon>
        <taxon>Blastocladiomycota</taxon>
        <taxon>Blastocladiomycetes</taxon>
        <taxon>Blastocladiales</taxon>
        <taxon>Catenariaceae</taxon>
        <taxon>Catenaria</taxon>
    </lineage>
</organism>
<dbReference type="GO" id="GO:0004568">
    <property type="term" value="F:chitinase activity"/>
    <property type="evidence" value="ECO:0007669"/>
    <property type="project" value="TreeGrafter"/>
</dbReference>
<proteinExistence type="predicted"/>
<dbReference type="InterPro" id="IPR001223">
    <property type="entry name" value="Glyco_hydro18_cat"/>
</dbReference>
<keyword evidence="6" id="KW-1185">Reference proteome</keyword>
<evidence type="ECO:0000256" key="2">
    <source>
        <dbReference type="ARBA" id="ARBA00023295"/>
    </source>
</evidence>
<evidence type="ECO:0000256" key="3">
    <source>
        <dbReference type="SAM" id="SignalP"/>
    </source>
</evidence>
<dbReference type="PANTHER" id="PTHR45708">
    <property type="entry name" value="ENDOCHITINASE"/>
    <property type="match status" value="1"/>
</dbReference>
<feature type="non-terminal residue" evidence="5">
    <location>
        <position position="271"/>
    </location>
</feature>
<dbReference type="PROSITE" id="PS51910">
    <property type="entry name" value="GH18_2"/>
    <property type="match status" value="1"/>
</dbReference>
<dbReference type="AlphaFoldDB" id="A0A1Y2HWN2"/>
<sequence>MVMAVIVCGAITMLSDSSFASAAASGSPTMIAYWGQSKSSNLYQDAARTEQSLSDFCKLTQFTHVHLAYLRDPFAIDDLPGIDFSKHCSFPNDVSLSRYKTQRPVSGFAPLFCPSIRDGIQACQEKGKKVLLTISPVTSLGSDDRGRQFANTLWNLFFGGQHSQRPFGARKLDGIELALRTDQYIGYGAMIQELKRLAGSNPLTVTVSPRCDFPDALFGPTYADRILTSGSSALSLVDNINVHFLSSTSCSLIPNPDGFQRSLNAWIDFAR</sequence>
<dbReference type="SUPFAM" id="SSF51445">
    <property type="entry name" value="(Trans)glycosidases"/>
    <property type="match status" value="1"/>
</dbReference>
<dbReference type="Gene3D" id="3.20.20.80">
    <property type="entry name" value="Glycosidases"/>
    <property type="match status" value="1"/>
</dbReference>
<dbReference type="GO" id="GO:0005576">
    <property type="term" value="C:extracellular region"/>
    <property type="evidence" value="ECO:0007669"/>
    <property type="project" value="TreeGrafter"/>
</dbReference>
<dbReference type="InterPro" id="IPR050542">
    <property type="entry name" value="Glycosyl_Hydrlase18_Chitinase"/>
</dbReference>
<keyword evidence="3" id="KW-0732">Signal</keyword>
<feature type="signal peptide" evidence="3">
    <location>
        <begin position="1"/>
        <end position="22"/>
    </location>
</feature>
<dbReference type="PANTHER" id="PTHR45708:SF49">
    <property type="entry name" value="ENDOCHITINASE"/>
    <property type="match status" value="1"/>
</dbReference>
<dbReference type="InterPro" id="IPR017853">
    <property type="entry name" value="GH"/>
</dbReference>
<dbReference type="Proteomes" id="UP000193411">
    <property type="component" value="Unassembled WGS sequence"/>
</dbReference>
<keyword evidence="1 5" id="KW-0378">Hydrolase</keyword>
<dbReference type="STRING" id="765915.A0A1Y2HWN2"/>
<gene>
    <name evidence="5" type="ORF">BCR44DRAFT_133914</name>
</gene>
<feature type="domain" description="GH18" evidence="4">
    <location>
        <begin position="28"/>
        <end position="271"/>
    </location>
</feature>
<name>A0A1Y2HWN2_9FUNG</name>
<feature type="chain" id="PRO_5013277061" evidence="3">
    <location>
        <begin position="23"/>
        <end position="271"/>
    </location>
</feature>
<evidence type="ECO:0000313" key="5">
    <source>
        <dbReference type="EMBL" id="ORZ38929.1"/>
    </source>
</evidence>
<dbReference type="EMBL" id="MCFL01000007">
    <property type="protein sequence ID" value="ORZ38929.1"/>
    <property type="molecule type" value="Genomic_DNA"/>
</dbReference>
<comment type="caution">
    <text evidence="5">The sequence shown here is derived from an EMBL/GenBank/DDBJ whole genome shotgun (WGS) entry which is preliminary data.</text>
</comment>
<dbReference type="OrthoDB" id="6020543at2759"/>
<dbReference type="GO" id="GO:0005975">
    <property type="term" value="P:carbohydrate metabolic process"/>
    <property type="evidence" value="ECO:0007669"/>
    <property type="project" value="InterPro"/>
</dbReference>
<evidence type="ECO:0000259" key="4">
    <source>
        <dbReference type="PROSITE" id="PS51910"/>
    </source>
</evidence>